<evidence type="ECO:0000259" key="5">
    <source>
        <dbReference type="PROSITE" id="PS01124"/>
    </source>
</evidence>
<dbReference type="Proteomes" id="UP001143463">
    <property type="component" value="Unassembled WGS sequence"/>
</dbReference>
<dbReference type="AlphaFoldDB" id="A0A9W6KZ25"/>
<organism evidence="6 7">
    <name type="scientific">Pseudonocardia halophobica</name>
    <dbReference type="NCBI Taxonomy" id="29401"/>
    <lineage>
        <taxon>Bacteria</taxon>
        <taxon>Bacillati</taxon>
        <taxon>Actinomycetota</taxon>
        <taxon>Actinomycetes</taxon>
        <taxon>Pseudonocardiales</taxon>
        <taxon>Pseudonocardiaceae</taxon>
        <taxon>Pseudonocardia</taxon>
    </lineage>
</organism>
<dbReference type="GO" id="GO:0043565">
    <property type="term" value="F:sequence-specific DNA binding"/>
    <property type="evidence" value="ECO:0007669"/>
    <property type="project" value="InterPro"/>
</dbReference>
<dbReference type="InterPro" id="IPR009057">
    <property type="entry name" value="Homeodomain-like_sf"/>
</dbReference>
<evidence type="ECO:0000256" key="4">
    <source>
        <dbReference type="SAM" id="MobiDB-lite"/>
    </source>
</evidence>
<feature type="region of interest" description="Disordered" evidence="4">
    <location>
        <begin position="1"/>
        <end position="22"/>
    </location>
</feature>
<evidence type="ECO:0000256" key="3">
    <source>
        <dbReference type="ARBA" id="ARBA00023163"/>
    </source>
</evidence>
<dbReference type="PRINTS" id="PR00032">
    <property type="entry name" value="HTHARAC"/>
</dbReference>
<reference evidence="6" key="2">
    <citation type="submission" date="2023-01" db="EMBL/GenBank/DDBJ databases">
        <authorList>
            <person name="Sun Q."/>
            <person name="Evtushenko L."/>
        </authorList>
    </citation>
    <scope>NUCLEOTIDE SEQUENCE</scope>
    <source>
        <strain evidence="6">VKM Ac-1069</strain>
    </source>
</reference>
<evidence type="ECO:0000256" key="2">
    <source>
        <dbReference type="ARBA" id="ARBA00023125"/>
    </source>
</evidence>
<dbReference type="PANTHER" id="PTHR46796">
    <property type="entry name" value="HTH-TYPE TRANSCRIPTIONAL ACTIVATOR RHAS-RELATED"/>
    <property type="match status" value="1"/>
</dbReference>
<keyword evidence="2" id="KW-0238">DNA-binding</keyword>
<reference evidence="6" key="1">
    <citation type="journal article" date="2014" name="Int. J. Syst. Evol. Microbiol.">
        <title>Complete genome sequence of Corynebacterium casei LMG S-19264T (=DSM 44701T), isolated from a smear-ripened cheese.</title>
        <authorList>
            <consortium name="US DOE Joint Genome Institute (JGI-PGF)"/>
            <person name="Walter F."/>
            <person name="Albersmeier A."/>
            <person name="Kalinowski J."/>
            <person name="Ruckert C."/>
        </authorList>
    </citation>
    <scope>NUCLEOTIDE SEQUENCE</scope>
    <source>
        <strain evidence="6">VKM Ac-1069</strain>
    </source>
</reference>
<gene>
    <name evidence="6" type="ORF">GCM10017577_11330</name>
</gene>
<dbReference type="InterPro" id="IPR020449">
    <property type="entry name" value="Tscrpt_reg_AraC-type_HTH"/>
</dbReference>
<keyword evidence="7" id="KW-1185">Reference proteome</keyword>
<dbReference type="InterPro" id="IPR035418">
    <property type="entry name" value="AraC-bd_2"/>
</dbReference>
<dbReference type="EMBL" id="BSFQ01000003">
    <property type="protein sequence ID" value="GLL09993.1"/>
    <property type="molecule type" value="Genomic_DNA"/>
</dbReference>
<dbReference type="Pfam" id="PF14525">
    <property type="entry name" value="AraC_binding_2"/>
    <property type="match status" value="1"/>
</dbReference>
<proteinExistence type="predicted"/>
<dbReference type="PROSITE" id="PS01124">
    <property type="entry name" value="HTH_ARAC_FAMILY_2"/>
    <property type="match status" value="1"/>
</dbReference>
<dbReference type="PANTHER" id="PTHR46796:SF6">
    <property type="entry name" value="ARAC SUBFAMILY"/>
    <property type="match status" value="1"/>
</dbReference>
<dbReference type="RefSeq" id="WP_051737135.1">
    <property type="nucleotide sequence ID" value="NZ_BAAAUZ010000011.1"/>
</dbReference>
<comment type="caution">
    <text evidence="6">The sequence shown here is derived from an EMBL/GenBank/DDBJ whole genome shotgun (WGS) entry which is preliminary data.</text>
</comment>
<dbReference type="Gene3D" id="1.10.10.60">
    <property type="entry name" value="Homeodomain-like"/>
    <property type="match status" value="1"/>
</dbReference>
<dbReference type="InterPro" id="IPR018060">
    <property type="entry name" value="HTH_AraC"/>
</dbReference>
<protein>
    <submittedName>
        <fullName evidence="6">AraC family transcriptional regulator</fullName>
    </submittedName>
</protein>
<dbReference type="Pfam" id="PF12833">
    <property type="entry name" value="HTH_18"/>
    <property type="match status" value="1"/>
</dbReference>
<feature type="domain" description="HTH araC/xylS-type" evidence="5">
    <location>
        <begin position="227"/>
        <end position="324"/>
    </location>
</feature>
<evidence type="ECO:0000313" key="6">
    <source>
        <dbReference type="EMBL" id="GLL09993.1"/>
    </source>
</evidence>
<keyword evidence="1" id="KW-0805">Transcription regulation</keyword>
<keyword evidence="3" id="KW-0804">Transcription</keyword>
<dbReference type="SUPFAM" id="SSF46689">
    <property type="entry name" value="Homeodomain-like"/>
    <property type="match status" value="1"/>
</dbReference>
<sequence>MTAVCTASGTEESGPGESGTEEYSLAGVAEGDREELWEQVVSESHAPMRLRFATGRPPRPFHGVVRRRRIGDLELVDCESDPCDGVRPRSRIGSADDDLVGVLVTRSGGELMMQGENGRRLRPGDLLVWEGRLPARFSVRGRFAKRTLITRRSALDEVLGRGWSVGDRPLDGAEPAARLLVAYLDLLAGSGELPPSAVAAARNATLELVAGLVRAGGDAPHGTGLRAAMEAWIDRHLGEEITPAAIAAAHGVSVRTVYRAFESSGDTVGAHVRGRRLLRARAELAAGSVPVALIARNWGFSDSSHFSRAFRARFGTSPSAYRATLRPR</sequence>
<evidence type="ECO:0000313" key="7">
    <source>
        <dbReference type="Proteomes" id="UP001143463"/>
    </source>
</evidence>
<name>A0A9W6KZ25_9PSEU</name>
<dbReference type="SMART" id="SM00342">
    <property type="entry name" value="HTH_ARAC"/>
    <property type="match status" value="1"/>
</dbReference>
<accession>A0A9W6KZ25</accession>
<dbReference type="InterPro" id="IPR050204">
    <property type="entry name" value="AraC_XylS_family_regulators"/>
</dbReference>
<evidence type="ECO:0000256" key="1">
    <source>
        <dbReference type="ARBA" id="ARBA00023015"/>
    </source>
</evidence>
<dbReference type="GO" id="GO:0003700">
    <property type="term" value="F:DNA-binding transcription factor activity"/>
    <property type="evidence" value="ECO:0007669"/>
    <property type="project" value="InterPro"/>
</dbReference>